<dbReference type="Proteomes" id="UP000823388">
    <property type="component" value="Chromosome 2K"/>
</dbReference>
<feature type="region of interest" description="Disordered" evidence="1">
    <location>
        <begin position="57"/>
        <end position="76"/>
    </location>
</feature>
<evidence type="ECO:0000313" key="3">
    <source>
        <dbReference type="Proteomes" id="UP000823388"/>
    </source>
</evidence>
<proteinExistence type="predicted"/>
<organism evidence="2 3">
    <name type="scientific">Panicum virgatum</name>
    <name type="common">Blackwell switchgrass</name>
    <dbReference type="NCBI Taxonomy" id="38727"/>
    <lineage>
        <taxon>Eukaryota</taxon>
        <taxon>Viridiplantae</taxon>
        <taxon>Streptophyta</taxon>
        <taxon>Embryophyta</taxon>
        <taxon>Tracheophyta</taxon>
        <taxon>Spermatophyta</taxon>
        <taxon>Magnoliopsida</taxon>
        <taxon>Liliopsida</taxon>
        <taxon>Poales</taxon>
        <taxon>Poaceae</taxon>
        <taxon>PACMAD clade</taxon>
        <taxon>Panicoideae</taxon>
        <taxon>Panicodae</taxon>
        <taxon>Paniceae</taxon>
        <taxon>Panicinae</taxon>
        <taxon>Panicum</taxon>
        <taxon>Panicum sect. Hiantes</taxon>
    </lineage>
</organism>
<reference evidence="2" key="1">
    <citation type="submission" date="2020-05" db="EMBL/GenBank/DDBJ databases">
        <title>WGS assembly of Panicum virgatum.</title>
        <authorList>
            <person name="Lovell J.T."/>
            <person name="Jenkins J."/>
            <person name="Shu S."/>
            <person name="Juenger T.E."/>
            <person name="Schmutz J."/>
        </authorList>
    </citation>
    <scope>NUCLEOTIDE SEQUENCE</scope>
    <source>
        <strain evidence="2">AP13</strain>
    </source>
</reference>
<dbReference type="EMBL" id="CM029039">
    <property type="protein sequence ID" value="KAG2646192.1"/>
    <property type="molecule type" value="Genomic_DNA"/>
</dbReference>
<feature type="region of interest" description="Disordered" evidence="1">
    <location>
        <begin position="83"/>
        <end position="157"/>
    </location>
</feature>
<name>A0A8T0WC78_PANVG</name>
<feature type="compositionally biased region" description="Basic and acidic residues" evidence="1">
    <location>
        <begin position="99"/>
        <end position="108"/>
    </location>
</feature>
<dbReference type="AlphaFoldDB" id="A0A8T0WC78"/>
<sequence>MHAPQHQCTPINFESFRSSTSVISLAQHSPQITLRLRLIRCQCRVIRAGLRHCRRYGRGREEGGGRRRGRRAGRCRHGRAWVERGLGGRPAAAAMGGRGTREEDGAEGRRRRHGRAREEEWEWGGGRRHEGGRAVGGPQGEEEKNTGEREGGENEKK</sequence>
<comment type="caution">
    <text evidence="2">The sequence shown here is derived from an EMBL/GenBank/DDBJ whole genome shotgun (WGS) entry which is preliminary data.</text>
</comment>
<keyword evidence="3" id="KW-1185">Reference proteome</keyword>
<gene>
    <name evidence="2" type="ORF">PVAP13_2KG491310</name>
</gene>
<accession>A0A8T0WC78</accession>
<evidence type="ECO:0000256" key="1">
    <source>
        <dbReference type="SAM" id="MobiDB-lite"/>
    </source>
</evidence>
<feature type="compositionally biased region" description="Basic residues" evidence="1">
    <location>
        <begin position="66"/>
        <end position="76"/>
    </location>
</feature>
<evidence type="ECO:0000313" key="2">
    <source>
        <dbReference type="EMBL" id="KAG2646192.1"/>
    </source>
</evidence>
<feature type="compositionally biased region" description="Basic and acidic residues" evidence="1">
    <location>
        <begin position="141"/>
        <end position="157"/>
    </location>
</feature>
<protein>
    <submittedName>
        <fullName evidence="2">Uncharacterized protein</fullName>
    </submittedName>
</protein>